<proteinExistence type="predicted"/>
<dbReference type="Proteomes" id="UP000319557">
    <property type="component" value="Chromosome"/>
</dbReference>
<keyword evidence="3" id="KW-1185">Reference proteome</keyword>
<sequence length="214" mass="23265" precursor="true">MIVSQRLLWIAFVGLTCSAAGCRLPAVKTVASPESEVAPTATTRITYSTASDRLNLAGGAATTLLAAHGHVPQMVLPNMTRSTMQIQYPHPSGNAESAQVTLITHLDDDETASVPTMLASFASQHPDSPRSDRRVVDVVTLDIPAWQAVALRNQLQQQKFFRRSRVLNAEVELAVDEPSGRFGKSFHSVPEFDALLLRAAMEGRQLRPNPTPQI</sequence>
<dbReference type="EMBL" id="CP036261">
    <property type="protein sequence ID" value="QDS90230.1"/>
    <property type="molecule type" value="Genomic_DNA"/>
</dbReference>
<evidence type="ECO:0000256" key="1">
    <source>
        <dbReference type="SAM" id="SignalP"/>
    </source>
</evidence>
<dbReference type="AlphaFoldDB" id="A0A517M5T3"/>
<evidence type="ECO:0000313" key="3">
    <source>
        <dbReference type="Proteomes" id="UP000319557"/>
    </source>
</evidence>
<evidence type="ECO:0008006" key="4">
    <source>
        <dbReference type="Google" id="ProtNLM"/>
    </source>
</evidence>
<accession>A0A517M5T3</accession>
<keyword evidence="1" id="KW-0732">Signal</keyword>
<evidence type="ECO:0000313" key="2">
    <source>
        <dbReference type="EMBL" id="QDS90230.1"/>
    </source>
</evidence>
<organism evidence="2 3">
    <name type="scientific">Rosistilla ulvae</name>
    <dbReference type="NCBI Taxonomy" id="1930277"/>
    <lineage>
        <taxon>Bacteria</taxon>
        <taxon>Pseudomonadati</taxon>
        <taxon>Planctomycetota</taxon>
        <taxon>Planctomycetia</taxon>
        <taxon>Pirellulales</taxon>
        <taxon>Pirellulaceae</taxon>
        <taxon>Rosistilla</taxon>
    </lineage>
</organism>
<gene>
    <name evidence="2" type="ORF">EC9_44370</name>
</gene>
<dbReference type="KEGG" id="ruv:EC9_44370"/>
<protein>
    <recommendedName>
        <fullName evidence="4">Preprotein translocase subunit SecD</fullName>
    </recommendedName>
</protein>
<dbReference type="PROSITE" id="PS51257">
    <property type="entry name" value="PROKAR_LIPOPROTEIN"/>
    <property type="match status" value="1"/>
</dbReference>
<feature type="signal peptide" evidence="1">
    <location>
        <begin position="1"/>
        <end position="19"/>
    </location>
</feature>
<reference evidence="2 3" key="1">
    <citation type="submission" date="2019-02" db="EMBL/GenBank/DDBJ databases">
        <title>Deep-cultivation of Planctomycetes and their phenomic and genomic characterization uncovers novel biology.</title>
        <authorList>
            <person name="Wiegand S."/>
            <person name="Jogler M."/>
            <person name="Boedeker C."/>
            <person name="Pinto D."/>
            <person name="Vollmers J."/>
            <person name="Rivas-Marin E."/>
            <person name="Kohn T."/>
            <person name="Peeters S.H."/>
            <person name="Heuer A."/>
            <person name="Rast P."/>
            <person name="Oberbeckmann S."/>
            <person name="Bunk B."/>
            <person name="Jeske O."/>
            <person name="Meyerdierks A."/>
            <person name="Storesund J.E."/>
            <person name="Kallscheuer N."/>
            <person name="Luecker S."/>
            <person name="Lage O.M."/>
            <person name="Pohl T."/>
            <person name="Merkel B.J."/>
            <person name="Hornburger P."/>
            <person name="Mueller R.-W."/>
            <person name="Bruemmer F."/>
            <person name="Labrenz M."/>
            <person name="Spormann A.M."/>
            <person name="Op den Camp H."/>
            <person name="Overmann J."/>
            <person name="Amann R."/>
            <person name="Jetten M.S.M."/>
            <person name="Mascher T."/>
            <person name="Medema M.H."/>
            <person name="Devos D.P."/>
            <person name="Kaster A.-K."/>
            <person name="Ovreas L."/>
            <person name="Rohde M."/>
            <person name="Galperin M.Y."/>
            <person name="Jogler C."/>
        </authorList>
    </citation>
    <scope>NUCLEOTIDE SEQUENCE [LARGE SCALE GENOMIC DNA]</scope>
    <source>
        <strain evidence="2 3">EC9</strain>
    </source>
</reference>
<name>A0A517M5T3_9BACT</name>
<feature type="chain" id="PRO_5022205778" description="Preprotein translocase subunit SecD" evidence="1">
    <location>
        <begin position="20"/>
        <end position="214"/>
    </location>
</feature>